<proteinExistence type="predicted"/>
<organism evidence="2 3">
    <name type="scientific">Leucobacter chromiiresistens</name>
    <dbReference type="NCBI Taxonomy" id="1079994"/>
    <lineage>
        <taxon>Bacteria</taxon>
        <taxon>Bacillati</taxon>
        <taxon>Actinomycetota</taxon>
        <taxon>Actinomycetes</taxon>
        <taxon>Micrococcales</taxon>
        <taxon>Microbacteriaceae</taxon>
        <taxon>Leucobacter</taxon>
    </lineage>
</organism>
<reference evidence="2 3" key="1">
    <citation type="submission" date="2016-10" db="EMBL/GenBank/DDBJ databases">
        <authorList>
            <person name="de Groot N.N."/>
        </authorList>
    </citation>
    <scope>NUCLEOTIDE SEQUENCE [LARGE SCALE GENOMIC DNA]</scope>
    <source>
        <strain evidence="2 3">DSM 22788</strain>
    </source>
</reference>
<evidence type="ECO:0008006" key="4">
    <source>
        <dbReference type="Google" id="ProtNLM"/>
    </source>
</evidence>
<dbReference type="eggNOG" id="COG4122">
    <property type="taxonomic scope" value="Bacteria"/>
</dbReference>
<gene>
    <name evidence="2" type="ORF">SAMN04488565_2782</name>
</gene>
<dbReference type="OrthoDB" id="8221452at2"/>
<dbReference type="PANTHER" id="PTHR43317">
    <property type="entry name" value="THERMOSPERMINE SYNTHASE ACAULIS5"/>
    <property type="match status" value="1"/>
</dbReference>
<protein>
    <recommendedName>
        <fullName evidence="4">Spermine synthase</fullName>
    </recommendedName>
</protein>
<dbReference type="AlphaFoldDB" id="A0A1H1BEY7"/>
<dbReference type="NCBIfam" id="NF037959">
    <property type="entry name" value="MFS_SpdSyn"/>
    <property type="match status" value="1"/>
</dbReference>
<dbReference type="Proteomes" id="UP000182690">
    <property type="component" value="Unassembled WGS sequence"/>
</dbReference>
<accession>A0A1H1BEY7</accession>
<dbReference type="STRING" id="1079994.SAMN04488565_2782"/>
<dbReference type="RefSeq" id="WP_010156378.1">
    <property type="nucleotide sequence ID" value="NZ_FNKB01000002.1"/>
</dbReference>
<name>A0A1H1BEY7_9MICO</name>
<evidence type="ECO:0000313" key="2">
    <source>
        <dbReference type="EMBL" id="SDQ50535.1"/>
    </source>
</evidence>
<dbReference type="EMBL" id="FNKB01000002">
    <property type="protein sequence ID" value="SDQ50535.1"/>
    <property type="molecule type" value="Genomic_DNA"/>
</dbReference>
<dbReference type="PANTHER" id="PTHR43317:SF1">
    <property type="entry name" value="THERMOSPERMINE SYNTHASE ACAULIS5"/>
    <property type="match status" value="1"/>
</dbReference>
<dbReference type="GO" id="GO:0006596">
    <property type="term" value="P:polyamine biosynthetic process"/>
    <property type="evidence" value="ECO:0007669"/>
    <property type="project" value="UniProtKB-KW"/>
</dbReference>
<dbReference type="SUPFAM" id="SSF53335">
    <property type="entry name" value="S-adenosyl-L-methionine-dependent methyltransferases"/>
    <property type="match status" value="1"/>
</dbReference>
<keyword evidence="1" id="KW-0620">Polyamine biosynthesis</keyword>
<sequence>MSEARRTDRPAPAAHEVTLSSGLRAEIEPDRWVPGAVQLLVDGTPQSHVNLSDPSELFFEYIRRIGHVIDLFRPAGRAVSALHLGGGAFTLPRYVEATRPGSRQQVVELEGALVDLVREAAPLPKRASIRVRRGDARAVVEKLPEGMRGAMDLIVVDIFAGARTPAHVSSVEFYALLRPFLAPGGLLVVNAADGAGLPFVRGQAATLSSLFASTAAVAEPQVLKGRRFGNVVFIASDTDLESLDWLPRLLAGGPHPARMVVGAEFDELVRSAAPVTDATAVDSPEPARALFERG</sequence>
<dbReference type="Gene3D" id="3.40.50.150">
    <property type="entry name" value="Vaccinia Virus protein VP39"/>
    <property type="match status" value="1"/>
</dbReference>
<evidence type="ECO:0000313" key="3">
    <source>
        <dbReference type="Proteomes" id="UP000182690"/>
    </source>
</evidence>
<dbReference type="InterPro" id="IPR029063">
    <property type="entry name" value="SAM-dependent_MTases_sf"/>
</dbReference>
<evidence type="ECO:0000256" key="1">
    <source>
        <dbReference type="ARBA" id="ARBA00023115"/>
    </source>
</evidence>